<dbReference type="EMBL" id="JAIWYP010000013">
    <property type="protein sequence ID" value="KAH3718704.1"/>
    <property type="molecule type" value="Genomic_DNA"/>
</dbReference>
<dbReference type="AlphaFoldDB" id="A0A9D4C7U2"/>
<evidence type="ECO:0000313" key="1">
    <source>
        <dbReference type="EMBL" id="KAH3718704.1"/>
    </source>
</evidence>
<reference evidence="1" key="1">
    <citation type="journal article" date="2019" name="bioRxiv">
        <title>The Genome of the Zebra Mussel, Dreissena polymorpha: A Resource for Invasive Species Research.</title>
        <authorList>
            <person name="McCartney M.A."/>
            <person name="Auch B."/>
            <person name="Kono T."/>
            <person name="Mallez S."/>
            <person name="Zhang Y."/>
            <person name="Obille A."/>
            <person name="Becker A."/>
            <person name="Abrahante J.E."/>
            <person name="Garbe J."/>
            <person name="Badalamenti J.P."/>
            <person name="Herman A."/>
            <person name="Mangelson H."/>
            <person name="Liachko I."/>
            <person name="Sullivan S."/>
            <person name="Sone E.D."/>
            <person name="Koren S."/>
            <person name="Silverstein K.A.T."/>
            <person name="Beckman K.B."/>
            <person name="Gohl D.M."/>
        </authorList>
    </citation>
    <scope>NUCLEOTIDE SEQUENCE</scope>
    <source>
        <strain evidence="1">Duluth1</strain>
        <tissue evidence="1">Whole animal</tissue>
    </source>
</reference>
<dbReference type="Proteomes" id="UP000828390">
    <property type="component" value="Unassembled WGS sequence"/>
</dbReference>
<organism evidence="1 2">
    <name type="scientific">Dreissena polymorpha</name>
    <name type="common">Zebra mussel</name>
    <name type="synonym">Mytilus polymorpha</name>
    <dbReference type="NCBI Taxonomy" id="45954"/>
    <lineage>
        <taxon>Eukaryota</taxon>
        <taxon>Metazoa</taxon>
        <taxon>Spiralia</taxon>
        <taxon>Lophotrochozoa</taxon>
        <taxon>Mollusca</taxon>
        <taxon>Bivalvia</taxon>
        <taxon>Autobranchia</taxon>
        <taxon>Heteroconchia</taxon>
        <taxon>Euheterodonta</taxon>
        <taxon>Imparidentia</taxon>
        <taxon>Neoheterodontei</taxon>
        <taxon>Myida</taxon>
        <taxon>Dreissenoidea</taxon>
        <taxon>Dreissenidae</taxon>
        <taxon>Dreissena</taxon>
    </lineage>
</organism>
<sequence>MDRDVRQILAEVVTESYGVIHPISVYYSQHTNSIMAGMGHNNDMNVFKKTVTVGVG</sequence>
<protein>
    <submittedName>
        <fullName evidence="1">Uncharacterized protein</fullName>
    </submittedName>
</protein>
<accession>A0A9D4C7U2</accession>
<gene>
    <name evidence="1" type="ORF">DPMN_061510</name>
</gene>
<reference evidence="1" key="2">
    <citation type="submission" date="2020-11" db="EMBL/GenBank/DDBJ databases">
        <authorList>
            <person name="McCartney M.A."/>
            <person name="Auch B."/>
            <person name="Kono T."/>
            <person name="Mallez S."/>
            <person name="Becker A."/>
            <person name="Gohl D.M."/>
            <person name="Silverstein K.A.T."/>
            <person name="Koren S."/>
            <person name="Bechman K.B."/>
            <person name="Herman A."/>
            <person name="Abrahante J.E."/>
            <person name="Garbe J."/>
        </authorList>
    </citation>
    <scope>NUCLEOTIDE SEQUENCE</scope>
    <source>
        <strain evidence="1">Duluth1</strain>
        <tissue evidence="1">Whole animal</tissue>
    </source>
</reference>
<name>A0A9D4C7U2_DREPO</name>
<evidence type="ECO:0000313" key="2">
    <source>
        <dbReference type="Proteomes" id="UP000828390"/>
    </source>
</evidence>
<proteinExistence type="predicted"/>
<keyword evidence="2" id="KW-1185">Reference proteome</keyword>
<comment type="caution">
    <text evidence="1">The sequence shown here is derived from an EMBL/GenBank/DDBJ whole genome shotgun (WGS) entry which is preliminary data.</text>
</comment>